<sequence>MKCGGILKKRFLCQKANPVPKFTAFLNRCNCLRKANNLVACFWILFIVFQRSKNFLISFPNYFLQPRGAWSIFGSEQVRLPKPPRGRNMFAELFPELDSRDQLNG</sequence>
<keyword evidence="2" id="KW-1185">Reference proteome</keyword>
<dbReference type="EMBL" id="BPLR01005784">
    <property type="protein sequence ID" value="GIY04982.1"/>
    <property type="molecule type" value="Genomic_DNA"/>
</dbReference>
<gene>
    <name evidence="1" type="ORF">CEXT_64021</name>
</gene>
<accession>A0AAV4Q9T2</accession>
<organism evidence="1 2">
    <name type="scientific">Caerostris extrusa</name>
    <name type="common">Bark spider</name>
    <name type="synonym">Caerostris bankana</name>
    <dbReference type="NCBI Taxonomy" id="172846"/>
    <lineage>
        <taxon>Eukaryota</taxon>
        <taxon>Metazoa</taxon>
        <taxon>Ecdysozoa</taxon>
        <taxon>Arthropoda</taxon>
        <taxon>Chelicerata</taxon>
        <taxon>Arachnida</taxon>
        <taxon>Araneae</taxon>
        <taxon>Araneomorphae</taxon>
        <taxon>Entelegynae</taxon>
        <taxon>Araneoidea</taxon>
        <taxon>Araneidae</taxon>
        <taxon>Caerostris</taxon>
    </lineage>
</organism>
<proteinExistence type="predicted"/>
<evidence type="ECO:0000313" key="2">
    <source>
        <dbReference type="Proteomes" id="UP001054945"/>
    </source>
</evidence>
<protein>
    <submittedName>
        <fullName evidence="1">Uncharacterized protein</fullName>
    </submittedName>
</protein>
<reference evidence="1 2" key="1">
    <citation type="submission" date="2021-06" db="EMBL/GenBank/DDBJ databases">
        <title>Caerostris extrusa draft genome.</title>
        <authorList>
            <person name="Kono N."/>
            <person name="Arakawa K."/>
        </authorList>
    </citation>
    <scope>NUCLEOTIDE SEQUENCE [LARGE SCALE GENOMIC DNA]</scope>
</reference>
<name>A0AAV4Q9T2_CAEEX</name>
<dbReference type="AlphaFoldDB" id="A0AAV4Q9T2"/>
<evidence type="ECO:0000313" key="1">
    <source>
        <dbReference type="EMBL" id="GIY04982.1"/>
    </source>
</evidence>
<comment type="caution">
    <text evidence="1">The sequence shown here is derived from an EMBL/GenBank/DDBJ whole genome shotgun (WGS) entry which is preliminary data.</text>
</comment>
<dbReference type="Proteomes" id="UP001054945">
    <property type="component" value="Unassembled WGS sequence"/>
</dbReference>